<dbReference type="Pfam" id="PF08837">
    <property type="entry name" value="DUF1810"/>
    <property type="match status" value="1"/>
</dbReference>
<dbReference type="PIRSF" id="PIRSF008546">
    <property type="entry name" value="UCP008546"/>
    <property type="match status" value="1"/>
</dbReference>
<dbReference type="SUPFAM" id="SSF140736">
    <property type="entry name" value="Rv1873-like"/>
    <property type="match status" value="1"/>
</dbReference>
<dbReference type="Proteomes" id="UP000515317">
    <property type="component" value="Chromosome"/>
</dbReference>
<name>A0A6S6QWZ1_9HYPH</name>
<dbReference type="InterPro" id="IPR014937">
    <property type="entry name" value="DUF1810"/>
</dbReference>
<reference evidence="1 2" key="1">
    <citation type="submission" date="2020-08" db="EMBL/GenBank/DDBJ databases">
        <title>Genome sequence of Rhizobiales bacterium strain IZ6.</title>
        <authorList>
            <person name="Nakai R."/>
            <person name="Naganuma T."/>
        </authorList>
    </citation>
    <scope>NUCLEOTIDE SEQUENCE [LARGE SCALE GENOMIC DNA]</scope>
    <source>
        <strain evidence="1 2">IZ6</strain>
    </source>
</reference>
<dbReference type="AlphaFoldDB" id="A0A6S6QWZ1"/>
<accession>A0A6S6QWZ1</accession>
<evidence type="ECO:0000313" key="1">
    <source>
        <dbReference type="EMBL" id="BCJ91550.1"/>
    </source>
</evidence>
<dbReference type="EMBL" id="AP023361">
    <property type="protein sequence ID" value="BCJ91550.1"/>
    <property type="molecule type" value="Genomic_DNA"/>
</dbReference>
<keyword evidence="2" id="KW-1185">Reference proteome</keyword>
<protein>
    <submittedName>
        <fullName evidence="1">Calpastatin</fullName>
    </submittedName>
</protein>
<evidence type="ECO:0000313" key="2">
    <source>
        <dbReference type="Proteomes" id="UP000515317"/>
    </source>
</evidence>
<proteinExistence type="predicted"/>
<sequence>MTDTYNLARFVEAQERVYDAVTAELGRGQKVSHWMWFIFPQLKELGRSERALFYGISSLDEARAYLDHPVLGDRLRECTGIINKVEGRSAYEIFGPTDEMKLRSCLTLFSKISAPSVFNEVLEKYFGGTPDPETLKILAR</sequence>
<gene>
    <name evidence="1" type="ORF">IZ6_22850</name>
</gene>
<organism evidence="1 2">
    <name type="scientific">Terrihabitans soli</name>
    <dbReference type="NCBI Taxonomy" id="708113"/>
    <lineage>
        <taxon>Bacteria</taxon>
        <taxon>Pseudomonadati</taxon>
        <taxon>Pseudomonadota</taxon>
        <taxon>Alphaproteobacteria</taxon>
        <taxon>Hyphomicrobiales</taxon>
        <taxon>Terrihabitans</taxon>
    </lineage>
</organism>
<dbReference type="Gene3D" id="1.25.40.380">
    <property type="entry name" value="Protein of unknown function DUF1810"/>
    <property type="match status" value="1"/>
</dbReference>
<dbReference type="KEGG" id="tso:IZ6_22850"/>
<dbReference type="RefSeq" id="WP_222875193.1">
    <property type="nucleotide sequence ID" value="NZ_AP023361.1"/>
</dbReference>
<dbReference type="InterPro" id="IPR036287">
    <property type="entry name" value="Rv1873-like_sf"/>
</dbReference>